<dbReference type="KEGG" id="cci:CC1G_06545"/>
<dbReference type="EMBL" id="AACS02000001">
    <property type="protein sequence ID" value="EAU92534.1"/>
    <property type="molecule type" value="Genomic_DNA"/>
</dbReference>
<dbReference type="InterPro" id="IPR036249">
    <property type="entry name" value="Thioredoxin-like_sf"/>
</dbReference>
<dbReference type="OMA" id="MPLITDF"/>
<sequence length="118" mass="13145">MPIYIADPSIDPVSLQTVPEKYLIFYASVVDGKMWCPDCVDVDPLIQEAFSGEDKPGALLVYVGNRTQWKTPSNIFRQAPWKVTGVPAIVKVKDGHPGERIVEGEITRDRLAEFVKAD</sequence>
<dbReference type="SUPFAM" id="SSF52833">
    <property type="entry name" value="Thioredoxin-like"/>
    <property type="match status" value="1"/>
</dbReference>
<dbReference type="InParanoid" id="A8N336"/>
<gene>
    <name evidence="3" type="ORF">CC1G_06545</name>
</gene>
<dbReference type="PANTHER" id="PTHR12452">
    <property type="entry name" value="42-9-9 PROTEIN-RELATED"/>
    <property type="match status" value="1"/>
</dbReference>
<feature type="domain" description="Thioredoxin" evidence="2">
    <location>
        <begin position="22"/>
        <end position="113"/>
    </location>
</feature>
<dbReference type="FunCoup" id="A8N336">
    <property type="interactions" value="281"/>
</dbReference>
<dbReference type="Pfam" id="PF06110">
    <property type="entry name" value="TXD17-like_Trx"/>
    <property type="match status" value="1"/>
</dbReference>
<keyword evidence="4" id="KW-1185">Reference proteome</keyword>
<protein>
    <recommendedName>
        <fullName evidence="2">Thioredoxin domain-containing protein</fullName>
    </recommendedName>
</protein>
<dbReference type="RefSeq" id="XP_001829208.1">
    <property type="nucleotide sequence ID" value="XM_001829156.1"/>
</dbReference>
<evidence type="ECO:0000313" key="3">
    <source>
        <dbReference type="EMBL" id="EAU92534.1"/>
    </source>
</evidence>
<evidence type="ECO:0000259" key="2">
    <source>
        <dbReference type="Pfam" id="PF06110"/>
    </source>
</evidence>
<dbReference type="PANTHER" id="PTHR12452:SF0">
    <property type="entry name" value="THIOREDOXIN DOMAIN-CONTAINING PROTEIN 17"/>
    <property type="match status" value="1"/>
</dbReference>
<dbReference type="OrthoDB" id="78947at2759"/>
<organism evidence="3 4">
    <name type="scientific">Coprinopsis cinerea (strain Okayama-7 / 130 / ATCC MYA-4618 / FGSC 9003)</name>
    <name type="common">Inky cap fungus</name>
    <name type="synonym">Hormographiella aspergillata</name>
    <dbReference type="NCBI Taxonomy" id="240176"/>
    <lineage>
        <taxon>Eukaryota</taxon>
        <taxon>Fungi</taxon>
        <taxon>Dikarya</taxon>
        <taxon>Basidiomycota</taxon>
        <taxon>Agaricomycotina</taxon>
        <taxon>Agaricomycetes</taxon>
        <taxon>Agaricomycetidae</taxon>
        <taxon>Agaricales</taxon>
        <taxon>Agaricineae</taxon>
        <taxon>Psathyrellaceae</taxon>
        <taxon>Coprinopsis</taxon>
    </lineage>
</organism>
<dbReference type="eggNOG" id="ENOG502SE5Y">
    <property type="taxonomic scope" value="Eukaryota"/>
</dbReference>
<evidence type="ECO:0000313" key="4">
    <source>
        <dbReference type="Proteomes" id="UP000001861"/>
    </source>
</evidence>
<name>A8N336_COPC7</name>
<dbReference type="Proteomes" id="UP000001861">
    <property type="component" value="Unassembled WGS sequence"/>
</dbReference>
<dbReference type="GO" id="GO:0005829">
    <property type="term" value="C:cytosol"/>
    <property type="evidence" value="ECO:0007669"/>
    <property type="project" value="TreeGrafter"/>
</dbReference>
<accession>A8N336</accession>
<evidence type="ECO:0000256" key="1">
    <source>
        <dbReference type="ARBA" id="ARBA00008987"/>
    </source>
</evidence>
<dbReference type="VEuPathDB" id="FungiDB:CC1G_06545"/>
<comment type="caution">
    <text evidence="3">The sequence shown here is derived from an EMBL/GenBank/DDBJ whole genome shotgun (WGS) entry which is preliminary data.</text>
</comment>
<dbReference type="GO" id="GO:0047134">
    <property type="term" value="F:protein-disulfide reductase [NAD(P)H] activity"/>
    <property type="evidence" value="ECO:0007669"/>
    <property type="project" value="InterPro"/>
</dbReference>
<dbReference type="InterPro" id="IPR010357">
    <property type="entry name" value="TXNDC17_dom"/>
</dbReference>
<dbReference type="GeneID" id="6005626"/>
<proteinExistence type="inferred from homology"/>
<dbReference type="Gene3D" id="3.40.30.10">
    <property type="entry name" value="Glutaredoxin"/>
    <property type="match status" value="1"/>
</dbReference>
<reference evidence="3 4" key="1">
    <citation type="journal article" date="2010" name="Proc. Natl. Acad. Sci. U.S.A.">
        <title>Insights into evolution of multicellular fungi from the assembled chromosomes of the mushroom Coprinopsis cinerea (Coprinus cinereus).</title>
        <authorList>
            <person name="Stajich J.E."/>
            <person name="Wilke S.K."/>
            <person name="Ahren D."/>
            <person name="Au C.H."/>
            <person name="Birren B.W."/>
            <person name="Borodovsky M."/>
            <person name="Burns C."/>
            <person name="Canback B."/>
            <person name="Casselton L.A."/>
            <person name="Cheng C.K."/>
            <person name="Deng J."/>
            <person name="Dietrich F.S."/>
            <person name="Fargo D.C."/>
            <person name="Farman M.L."/>
            <person name="Gathman A.C."/>
            <person name="Goldberg J."/>
            <person name="Guigo R."/>
            <person name="Hoegger P.J."/>
            <person name="Hooker J.B."/>
            <person name="Huggins A."/>
            <person name="James T.Y."/>
            <person name="Kamada T."/>
            <person name="Kilaru S."/>
            <person name="Kodira C."/>
            <person name="Kues U."/>
            <person name="Kupfer D."/>
            <person name="Kwan H.S."/>
            <person name="Lomsadze A."/>
            <person name="Li W."/>
            <person name="Lilly W.W."/>
            <person name="Ma L.J."/>
            <person name="Mackey A.J."/>
            <person name="Manning G."/>
            <person name="Martin F."/>
            <person name="Muraguchi H."/>
            <person name="Natvig D.O."/>
            <person name="Palmerini H."/>
            <person name="Ramesh M.A."/>
            <person name="Rehmeyer C.J."/>
            <person name="Roe B.A."/>
            <person name="Shenoy N."/>
            <person name="Stanke M."/>
            <person name="Ter-Hovhannisyan V."/>
            <person name="Tunlid A."/>
            <person name="Velagapudi R."/>
            <person name="Vision T.J."/>
            <person name="Zeng Q."/>
            <person name="Zolan M.E."/>
            <person name="Pukkila P.J."/>
        </authorList>
    </citation>
    <scope>NUCLEOTIDE SEQUENCE [LARGE SCALE GENOMIC DNA]</scope>
    <source>
        <strain evidence="4">Okayama-7 / 130 / ATCC MYA-4618 / FGSC 9003</strain>
    </source>
</reference>
<dbReference type="AlphaFoldDB" id="A8N336"/>
<dbReference type="STRING" id="240176.A8N336"/>
<comment type="similarity">
    <text evidence="1">Belongs to the thioredoxin family.</text>
</comment>
<dbReference type="InterPro" id="IPR045108">
    <property type="entry name" value="TXNDC17-like"/>
</dbReference>